<comment type="caution">
    <text evidence="3">The sequence shown here is derived from an EMBL/GenBank/DDBJ whole genome shotgun (WGS) entry which is preliminary data.</text>
</comment>
<dbReference type="Pfam" id="PF02775">
    <property type="entry name" value="TPP_enzyme_C"/>
    <property type="match status" value="1"/>
</dbReference>
<sequence>MNVTDPRGFVFTQSFMSLRLSLATGLGASVERPSSLTVVVVGEDGRLLMSLGELDSLVAQPRDGAPILVVVIDDGAYGAEVHHFAPLGEPPDIVEHGTRVFLGVATALGAQGRVVRSSKDPPGASRHGCPAPRASSSSTARSTAPSWRSGPKKRSGATPINPAVGRYLGWSGAWWRGV</sequence>
<evidence type="ECO:0000313" key="4">
    <source>
        <dbReference type="Proteomes" id="UP001550739"/>
    </source>
</evidence>
<gene>
    <name evidence="3" type="ORF">AB0E89_38630</name>
</gene>
<protein>
    <submittedName>
        <fullName evidence="3">Thiamine pyrophosphate-dependent enzyme</fullName>
    </submittedName>
</protein>
<organism evidence="3 4">
    <name type="scientific">Streptomyces sp. 900129855</name>
    <dbReference type="NCBI Taxonomy" id="3155129"/>
    <lineage>
        <taxon>Bacteria</taxon>
        <taxon>Bacillati</taxon>
        <taxon>Actinomycetota</taxon>
        <taxon>Actinomycetes</taxon>
        <taxon>Kitasatosporales</taxon>
        <taxon>Streptomycetaceae</taxon>
        <taxon>Streptomyces</taxon>
    </lineage>
</organism>
<dbReference type="Gene3D" id="3.40.50.970">
    <property type="match status" value="1"/>
</dbReference>
<dbReference type="RefSeq" id="WP_361708386.1">
    <property type="nucleotide sequence ID" value="NZ_JBEZVE010000028.1"/>
</dbReference>
<evidence type="ECO:0000313" key="3">
    <source>
        <dbReference type="EMBL" id="MEU3786391.1"/>
    </source>
</evidence>
<keyword evidence="4" id="KW-1185">Reference proteome</keyword>
<feature type="compositionally biased region" description="Low complexity" evidence="1">
    <location>
        <begin position="130"/>
        <end position="149"/>
    </location>
</feature>
<reference evidence="3 4" key="1">
    <citation type="submission" date="2024-06" db="EMBL/GenBank/DDBJ databases">
        <title>The Natural Products Discovery Center: Release of the First 8490 Sequenced Strains for Exploring Actinobacteria Biosynthetic Diversity.</title>
        <authorList>
            <person name="Kalkreuter E."/>
            <person name="Kautsar S.A."/>
            <person name="Yang D."/>
            <person name="Bader C.D."/>
            <person name="Teijaro C.N."/>
            <person name="Fluegel L."/>
            <person name="Davis C.M."/>
            <person name="Simpson J.R."/>
            <person name="Lauterbach L."/>
            <person name="Steele A.D."/>
            <person name="Gui C."/>
            <person name="Meng S."/>
            <person name="Li G."/>
            <person name="Viehrig K."/>
            <person name="Ye F."/>
            <person name="Su P."/>
            <person name="Kiefer A.F."/>
            <person name="Nichols A."/>
            <person name="Cepeda A.J."/>
            <person name="Yan W."/>
            <person name="Fan B."/>
            <person name="Jiang Y."/>
            <person name="Adhikari A."/>
            <person name="Zheng C.-J."/>
            <person name="Schuster L."/>
            <person name="Cowan T.M."/>
            <person name="Smanski M.J."/>
            <person name="Chevrette M.G."/>
            <person name="De Carvalho L.P.S."/>
            <person name="Shen B."/>
        </authorList>
    </citation>
    <scope>NUCLEOTIDE SEQUENCE [LARGE SCALE GENOMIC DNA]</scope>
    <source>
        <strain evidence="3 4">NPDC033843</strain>
    </source>
</reference>
<dbReference type="InterPro" id="IPR011766">
    <property type="entry name" value="TPP_enzyme_TPP-bd"/>
</dbReference>
<accession>A0ABV2ZUZ5</accession>
<feature type="domain" description="Thiamine pyrophosphate enzyme TPP-binding" evidence="2">
    <location>
        <begin position="3"/>
        <end position="120"/>
    </location>
</feature>
<dbReference type="SUPFAM" id="SSF52518">
    <property type="entry name" value="Thiamin diphosphate-binding fold (THDP-binding)"/>
    <property type="match status" value="1"/>
</dbReference>
<dbReference type="InterPro" id="IPR029061">
    <property type="entry name" value="THDP-binding"/>
</dbReference>
<evidence type="ECO:0000256" key="1">
    <source>
        <dbReference type="SAM" id="MobiDB-lite"/>
    </source>
</evidence>
<evidence type="ECO:0000259" key="2">
    <source>
        <dbReference type="Pfam" id="PF02775"/>
    </source>
</evidence>
<name>A0ABV2ZUZ5_9ACTN</name>
<feature type="region of interest" description="Disordered" evidence="1">
    <location>
        <begin position="113"/>
        <end position="161"/>
    </location>
</feature>
<dbReference type="Proteomes" id="UP001550739">
    <property type="component" value="Unassembled WGS sequence"/>
</dbReference>
<dbReference type="EMBL" id="JBEZVE010000028">
    <property type="protein sequence ID" value="MEU3786391.1"/>
    <property type="molecule type" value="Genomic_DNA"/>
</dbReference>
<proteinExistence type="predicted"/>
<dbReference type="CDD" id="cd00568">
    <property type="entry name" value="TPP_enzymes"/>
    <property type="match status" value="1"/>
</dbReference>